<name>A0A7R9BPI8_9CRUS</name>
<dbReference type="InterPro" id="IPR007007">
    <property type="entry name" value="Ninjurin"/>
</dbReference>
<keyword evidence="10" id="KW-1185">Reference proteome</keyword>
<keyword evidence="4" id="KW-0130">Cell adhesion</keyword>
<sequence>MGGSCSRDTIPPTTGRVGADKKDSMGLAPLHAGGNTTNSAYQPVLNMNRYSSKKSLAQGMLDIALLTANASQLKYVLQYGPKHEFYATLLVMIGVSIFLQGVIAIMTLSLNLAHDCLVERPNFQRTTLAINYINLSLTLTVTFLNIVISALGYTIILGILILLLSSQNINYKENQKAADRMNDMVLALSFVVASLNVVLNSIDLKPIPRNIPP</sequence>
<proteinExistence type="inferred from homology"/>
<evidence type="ECO:0000256" key="6">
    <source>
        <dbReference type="ARBA" id="ARBA00023136"/>
    </source>
</evidence>
<dbReference type="AlphaFoldDB" id="A0A7R9BPI8"/>
<dbReference type="PANTHER" id="PTHR12316:SF17">
    <property type="entry name" value="NINJURIN C, ISOFORM D"/>
    <property type="match status" value="1"/>
</dbReference>
<feature type="region of interest" description="Disordered" evidence="7">
    <location>
        <begin position="1"/>
        <end position="23"/>
    </location>
</feature>
<dbReference type="GO" id="GO:0016020">
    <property type="term" value="C:membrane"/>
    <property type="evidence" value="ECO:0007669"/>
    <property type="project" value="UniProtKB-SubCell"/>
</dbReference>
<evidence type="ECO:0000256" key="2">
    <source>
        <dbReference type="ARBA" id="ARBA00008141"/>
    </source>
</evidence>
<keyword evidence="5 8" id="KW-1133">Transmembrane helix</keyword>
<dbReference type="EMBL" id="CAJPEX010001404">
    <property type="protein sequence ID" value="CAG0919053.1"/>
    <property type="molecule type" value="Genomic_DNA"/>
</dbReference>
<evidence type="ECO:0000313" key="10">
    <source>
        <dbReference type="Proteomes" id="UP000678499"/>
    </source>
</evidence>
<evidence type="ECO:0000256" key="8">
    <source>
        <dbReference type="SAM" id="Phobius"/>
    </source>
</evidence>
<evidence type="ECO:0000256" key="1">
    <source>
        <dbReference type="ARBA" id="ARBA00004141"/>
    </source>
</evidence>
<evidence type="ECO:0000256" key="7">
    <source>
        <dbReference type="SAM" id="MobiDB-lite"/>
    </source>
</evidence>
<gene>
    <name evidence="9" type="ORF">NMOB1V02_LOCUS6595</name>
</gene>
<evidence type="ECO:0000256" key="3">
    <source>
        <dbReference type="ARBA" id="ARBA00022692"/>
    </source>
</evidence>
<dbReference type="GO" id="GO:0007155">
    <property type="term" value="P:cell adhesion"/>
    <property type="evidence" value="ECO:0007669"/>
    <property type="project" value="UniProtKB-KW"/>
</dbReference>
<evidence type="ECO:0000256" key="4">
    <source>
        <dbReference type="ARBA" id="ARBA00022889"/>
    </source>
</evidence>
<feature type="transmembrane region" description="Helical" evidence="8">
    <location>
        <begin position="85"/>
        <end position="110"/>
    </location>
</feature>
<reference evidence="9" key="1">
    <citation type="submission" date="2020-11" db="EMBL/GenBank/DDBJ databases">
        <authorList>
            <person name="Tran Van P."/>
        </authorList>
    </citation>
    <scope>NUCLEOTIDE SEQUENCE</scope>
</reference>
<dbReference type="EMBL" id="OA883441">
    <property type="protein sequence ID" value="CAD7278901.1"/>
    <property type="molecule type" value="Genomic_DNA"/>
</dbReference>
<dbReference type="PANTHER" id="PTHR12316">
    <property type="entry name" value="NINJURIN-RELATED"/>
    <property type="match status" value="1"/>
</dbReference>
<dbReference type="Pfam" id="PF04923">
    <property type="entry name" value="Ninjurin"/>
    <property type="match status" value="1"/>
</dbReference>
<organism evidence="9">
    <name type="scientific">Notodromas monacha</name>
    <dbReference type="NCBI Taxonomy" id="399045"/>
    <lineage>
        <taxon>Eukaryota</taxon>
        <taxon>Metazoa</taxon>
        <taxon>Ecdysozoa</taxon>
        <taxon>Arthropoda</taxon>
        <taxon>Crustacea</taxon>
        <taxon>Oligostraca</taxon>
        <taxon>Ostracoda</taxon>
        <taxon>Podocopa</taxon>
        <taxon>Podocopida</taxon>
        <taxon>Cypridocopina</taxon>
        <taxon>Cypridoidea</taxon>
        <taxon>Cyprididae</taxon>
        <taxon>Notodromas</taxon>
    </lineage>
</organism>
<dbReference type="GO" id="GO:0042246">
    <property type="term" value="P:tissue regeneration"/>
    <property type="evidence" value="ECO:0007669"/>
    <property type="project" value="InterPro"/>
</dbReference>
<comment type="subcellular location">
    <subcellularLocation>
        <location evidence="1">Membrane</location>
        <topology evidence="1">Multi-pass membrane protein</topology>
    </subcellularLocation>
</comment>
<dbReference type="Proteomes" id="UP000678499">
    <property type="component" value="Unassembled WGS sequence"/>
</dbReference>
<protein>
    <recommendedName>
        <fullName evidence="11">Ninjurin-2</fullName>
    </recommendedName>
</protein>
<evidence type="ECO:0000256" key="5">
    <source>
        <dbReference type="ARBA" id="ARBA00022989"/>
    </source>
</evidence>
<evidence type="ECO:0000313" key="9">
    <source>
        <dbReference type="EMBL" id="CAD7278901.1"/>
    </source>
</evidence>
<comment type="similarity">
    <text evidence="2">Belongs to the ninjurin family.</text>
</comment>
<accession>A0A7R9BPI8</accession>
<dbReference type="OrthoDB" id="6114058at2759"/>
<feature type="transmembrane region" description="Helical" evidence="8">
    <location>
        <begin position="130"/>
        <end position="163"/>
    </location>
</feature>
<keyword evidence="6 8" id="KW-0472">Membrane</keyword>
<evidence type="ECO:0008006" key="11">
    <source>
        <dbReference type="Google" id="ProtNLM"/>
    </source>
</evidence>
<feature type="transmembrane region" description="Helical" evidence="8">
    <location>
        <begin position="184"/>
        <end position="202"/>
    </location>
</feature>
<keyword evidence="3 8" id="KW-0812">Transmembrane</keyword>